<dbReference type="InterPro" id="IPR058792">
    <property type="entry name" value="Beta-barrel_RND_2"/>
</dbReference>
<accession>A0A7D4PVF2</accession>
<dbReference type="Gene3D" id="1.10.287.470">
    <property type="entry name" value="Helix hairpin bin"/>
    <property type="match status" value="1"/>
</dbReference>
<name>A0A7D4PVF2_9SPHI</name>
<dbReference type="Gene3D" id="2.40.30.170">
    <property type="match status" value="1"/>
</dbReference>
<proteinExistence type="inferred from homology"/>
<dbReference type="PANTHER" id="PTHR30469">
    <property type="entry name" value="MULTIDRUG RESISTANCE PROTEIN MDTA"/>
    <property type="match status" value="1"/>
</dbReference>
<evidence type="ECO:0000313" key="5">
    <source>
        <dbReference type="EMBL" id="QKJ31023.1"/>
    </source>
</evidence>
<feature type="domain" description="CzcB-like barrel-sandwich hybrid" evidence="3">
    <location>
        <begin position="69"/>
        <end position="200"/>
    </location>
</feature>
<dbReference type="GO" id="GO:1990281">
    <property type="term" value="C:efflux pump complex"/>
    <property type="evidence" value="ECO:0007669"/>
    <property type="project" value="TreeGrafter"/>
</dbReference>
<keyword evidence="6" id="KW-1185">Reference proteome</keyword>
<dbReference type="InterPro" id="IPR058637">
    <property type="entry name" value="YknX-like_C"/>
</dbReference>
<feature type="domain" description="YknX-like C-terminal permuted SH3-like" evidence="4">
    <location>
        <begin position="299"/>
        <end position="365"/>
    </location>
</feature>
<comment type="similarity">
    <text evidence="1">Belongs to the membrane fusion protein (MFP) (TC 8.A.1) family.</text>
</comment>
<dbReference type="AlphaFoldDB" id="A0A7D4PVF2"/>
<dbReference type="PANTHER" id="PTHR30469:SF37">
    <property type="entry name" value="RAGD PROTEIN"/>
    <property type="match status" value="1"/>
</dbReference>
<gene>
    <name evidence="5" type="ORF">HQ865_15090</name>
</gene>
<dbReference type="Pfam" id="PF25989">
    <property type="entry name" value="YknX_C"/>
    <property type="match status" value="1"/>
</dbReference>
<feature type="domain" description="CusB-like beta-barrel" evidence="2">
    <location>
        <begin position="219"/>
        <end position="290"/>
    </location>
</feature>
<dbReference type="PROSITE" id="PS51257">
    <property type="entry name" value="PROKAR_LIPOPROTEIN"/>
    <property type="match status" value="1"/>
</dbReference>
<evidence type="ECO:0000259" key="2">
    <source>
        <dbReference type="Pfam" id="PF25954"/>
    </source>
</evidence>
<evidence type="ECO:0000313" key="6">
    <source>
        <dbReference type="Proteomes" id="UP000505355"/>
    </source>
</evidence>
<dbReference type="KEGG" id="mmab:HQ865_15090"/>
<protein>
    <submittedName>
        <fullName evidence="5">Efflux RND transporter periplasmic adaptor subunit</fullName>
    </submittedName>
</protein>
<dbReference type="InterPro" id="IPR058647">
    <property type="entry name" value="BSH_CzcB-like"/>
</dbReference>
<dbReference type="Pfam" id="PF25973">
    <property type="entry name" value="BSH_CzcB"/>
    <property type="match status" value="1"/>
</dbReference>
<organism evidence="5 6">
    <name type="scientific">Mucilaginibacter mali</name>
    <dbReference type="NCBI Taxonomy" id="2740462"/>
    <lineage>
        <taxon>Bacteria</taxon>
        <taxon>Pseudomonadati</taxon>
        <taxon>Bacteroidota</taxon>
        <taxon>Sphingobacteriia</taxon>
        <taxon>Sphingobacteriales</taxon>
        <taxon>Sphingobacteriaceae</taxon>
        <taxon>Mucilaginibacter</taxon>
    </lineage>
</organism>
<evidence type="ECO:0000256" key="1">
    <source>
        <dbReference type="ARBA" id="ARBA00009477"/>
    </source>
</evidence>
<dbReference type="Pfam" id="PF25954">
    <property type="entry name" value="Beta-barrel_RND_2"/>
    <property type="match status" value="1"/>
</dbReference>
<dbReference type="EMBL" id="CP054139">
    <property type="protein sequence ID" value="QKJ31023.1"/>
    <property type="molecule type" value="Genomic_DNA"/>
</dbReference>
<dbReference type="Gene3D" id="2.40.420.20">
    <property type="match status" value="1"/>
</dbReference>
<dbReference type="GO" id="GO:0015562">
    <property type="term" value="F:efflux transmembrane transporter activity"/>
    <property type="evidence" value="ECO:0007669"/>
    <property type="project" value="TreeGrafter"/>
</dbReference>
<dbReference type="FunFam" id="2.40.30.170:FF:000010">
    <property type="entry name" value="Efflux RND transporter periplasmic adaptor subunit"/>
    <property type="match status" value="1"/>
</dbReference>
<dbReference type="SUPFAM" id="SSF111369">
    <property type="entry name" value="HlyD-like secretion proteins"/>
    <property type="match status" value="1"/>
</dbReference>
<dbReference type="RefSeq" id="WP_173415690.1">
    <property type="nucleotide sequence ID" value="NZ_CP054139.1"/>
</dbReference>
<dbReference type="Proteomes" id="UP000505355">
    <property type="component" value="Chromosome"/>
</dbReference>
<evidence type="ECO:0000259" key="4">
    <source>
        <dbReference type="Pfam" id="PF25989"/>
    </source>
</evidence>
<sequence>MKNKHITTVLALAAALTILSSCGSGKKEKAEAADSASAAPAVIETITAEKGKLSTSLQVPGELTAYQQVELYAKVNSYVKKMLVDVGSQVQAGQLLVSLEAPEINSQLSAAKSRIAQQQAIYLASKANYERLLNTSKTPGTVSQNDLDQAEARKNADYANVEAAKSASEEVTANRNYLEIRAPFDGVISARNVNLGAYVGPSGKGGPLLVLQQQNKLRLVISIPESSTGGLSTKDEVSFTVRSLPNQTFKAKVARLAGALDEKLRSERLEMDVQNNNKKLLPGMYAEVNLPLPGRDSAFVIPKTALAISTEKVFVIRVVNHKAEWVNVQKGLQAGDKVEVYGDLKPGDILVKNANDEIRDGQDVNDKK</sequence>
<dbReference type="NCBIfam" id="TIGR01730">
    <property type="entry name" value="RND_mfp"/>
    <property type="match status" value="1"/>
</dbReference>
<reference evidence="5 6" key="1">
    <citation type="submission" date="2020-05" db="EMBL/GenBank/DDBJ databases">
        <title>Mucilaginibacter mali sp. nov.</title>
        <authorList>
            <person name="Kim H.S."/>
            <person name="Lee K.C."/>
            <person name="Suh M.K."/>
            <person name="Kim J.-S."/>
            <person name="Han K.-I."/>
            <person name="Eom M.K."/>
            <person name="Shin Y.K."/>
            <person name="Lee J.-S."/>
        </authorList>
    </citation>
    <scope>NUCLEOTIDE SEQUENCE [LARGE SCALE GENOMIC DNA]</scope>
    <source>
        <strain evidence="5 6">G2-14</strain>
    </source>
</reference>
<evidence type="ECO:0000259" key="3">
    <source>
        <dbReference type="Pfam" id="PF25973"/>
    </source>
</evidence>
<dbReference type="Gene3D" id="2.40.50.100">
    <property type="match status" value="1"/>
</dbReference>
<dbReference type="InterPro" id="IPR006143">
    <property type="entry name" value="RND_pump_MFP"/>
</dbReference>